<evidence type="ECO:0000313" key="2">
    <source>
        <dbReference type="Proteomes" id="UP000050934"/>
    </source>
</evidence>
<dbReference type="PATRIC" id="fig|396268.3.peg.419"/>
<sequence>MKEETKDEIANEYSLEKIEELDQYQQKAKILLKNMYSQWHGNLITNIFKLIQEIGNDPKTDVFFKMDDFKMNIDDFIDDPFLSKENTGVSLMAILTKLEKDEFKRPEQASEMAKYVRNKGKESLQAYYDMRDKTVEELKNVKY</sequence>
<organism evidence="1 2">
    <name type="scientific">Limosilactobacillus secaliphilus</name>
    <dbReference type="NCBI Taxonomy" id="396268"/>
    <lineage>
        <taxon>Bacteria</taxon>
        <taxon>Bacillati</taxon>
        <taxon>Bacillota</taxon>
        <taxon>Bacilli</taxon>
        <taxon>Lactobacillales</taxon>
        <taxon>Lactobacillaceae</taxon>
        <taxon>Limosilactobacillus</taxon>
    </lineage>
</organism>
<name>A0A0R2IA42_9LACO</name>
<dbReference type="Proteomes" id="UP000050934">
    <property type="component" value="Unassembled WGS sequence"/>
</dbReference>
<proteinExistence type="predicted"/>
<keyword evidence="2" id="KW-1185">Reference proteome</keyword>
<evidence type="ECO:0000313" key="1">
    <source>
        <dbReference type="EMBL" id="KRN58788.1"/>
    </source>
</evidence>
<dbReference type="EMBL" id="JQBW01000009">
    <property type="protein sequence ID" value="KRN58788.1"/>
    <property type="molecule type" value="Genomic_DNA"/>
</dbReference>
<accession>A0A0R2IA42</accession>
<comment type="caution">
    <text evidence="1">The sequence shown here is derived from an EMBL/GenBank/DDBJ whole genome shotgun (WGS) entry which is preliminary data.</text>
</comment>
<dbReference type="AlphaFoldDB" id="A0A0R2IA42"/>
<gene>
    <name evidence="1" type="ORF">IV45_GL000414</name>
</gene>
<protein>
    <submittedName>
        <fullName evidence="1">Uncharacterized protein</fullName>
    </submittedName>
</protein>
<reference evidence="1 2" key="1">
    <citation type="journal article" date="2015" name="Genome Announc.">
        <title>Expanding the biotechnology potential of lactobacilli through comparative genomics of 213 strains and associated genera.</title>
        <authorList>
            <person name="Sun Z."/>
            <person name="Harris H.M."/>
            <person name="McCann A."/>
            <person name="Guo C."/>
            <person name="Argimon S."/>
            <person name="Zhang W."/>
            <person name="Yang X."/>
            <person name="Jeffery I.B."/>
            <person name="Cooney J.C."/>
            <person name="Kagawa T.F."/>
            <person name="Liu W."/>
            <person name="Song Y."/>
            <person name="Salvetti E."/>
            <person name="Wrobel A."/>
            <person name="Rasinkangas P."/>
            <person name="Parkhill J."/>
            <person name="Rea M.C."/>
            <person name="O'Sullivan O."/>
            <person name="Ritari J."/>
            <person name="Douillard F.P."/>
            <person name="Paul Ross R."/>
            <person name="Yang R."/>
            <person name="Briner A.E."/>
            <person name="Felis G.E."/>
            <person name="de Vos W.M."/>
            <person name="Barrangou R."/>
            <person name="Klaenhammer T.R."/>
            <person name="Caufield P.W."/>
            <person name="Cui Y."/>
            <person name="Zhang H."/>
            <person name="O'Toole P.W."/>
        </authorList>
    </citation>
    <scope>NUCLEOTIDE SEQUENCE [LARGE SCALE GENOMIC DNA]</scope>
    <source>
        <strain evidence="1 2">DSM 17896</strain>
    </source>
</reference>